<evidence type="ECO:0000256" key="2">
    <source>
        <dbReference type="ARBA" id="ARBA00023015"/>
    </source>
</evidence>
<feature type="domain" description="RNA polymerase sigma-70 region 2" evidence="6">
    <location>
        <begin position="35"/>
        <end position="102"/>
    </location>
</feature>
<keyword evidence="2" id="KW-0805">Transcription regulation</keyword>
<dbReference type="InterPro" id="IPR039425">
    <property type="entry name" value="RNA_pol_sigma-70-like"/>
</dbReference>
<dbReference type="InterPro" id="IPR013325">
    <property type="entry name" value="RNA_pol_sigma_r2"/>
</dbReference>
<evidence type="ECO:0000259" key="7">
    <source>
        <dbReference type="Pfam" id="PF08281"/>
    </source>
</evidence>
<dbReference type="Gene3D" id="1.10.1740.10">
    <property type="match status" value="1"/>
</dbReference>
<dbReference type="GO" id="GO:0016987">
    <property type="term" value="F:sigma factor activity"/>
    <property type="evidence" value="ECO:0007669"/>
    <property type="project" value="UniProtKB-KW"/>
</dbReference>
<dbReference type="CDD" id="cd06171">
    <property type="entry name" value="Sigma70_r4"/>
    <property type="match status" value="1"/>
</dbReference>
<evidence type="ECO:0000259" key="6">
    <source>
        <dbReference type="Pfam" id="PF04542"/>
    </source>
</evidence>
<organism evidence="8 9">
    <name type="scientific">Pedobacter hartonius</name>
    <dbReference type="NCBI Taxonomy" id="425514"/>
    <lineage>
        <taxon>Bacteria</taxon>
        <taxon>Pseudomonadati</taxon>
        <taxon>Bacteroidota</taxon>
        <taxon>Sphingobacteriia</taxon>
        <taxon>Sphingobacteriales</taxon>
        <taxon>Sphingobacteriaceae</taxon>
        <taxon>Pedobacter</taxon>
    </lineage>
</organism>
<dbReference type="Pfam" id="PF08281">
    <property type="entry name" value="Sigma70_r4_2"/>
    <property type="match status" value="1"/>
</dbReference>
<keyword evidence="3" id="KW-0731">Sigma factor</keyword>
<dbReference type="InterPro" id="IPR013324">
    <property type="entry name" value="RNA_pol_sigma_r3/r4-like"/>
</dbReference>
<dbReference type="Gene3D" id="1.10.10.10">
    <property type="entry name" value="Winged helix-like DNA-binding domain superfamily/Winged helix DNA-binding domain"/>
    <property type="match status" value="1"/>
</dbReference>
<dbReference type="InterPro" id="IPR007627">
    <property type="entry name" value="RNA_pol_sigma70_r2"/>
</dbReference>
<dbReference type="InterPro" id="IPR014284">
    <property type="entry name" value="RNA_pol_sigma-70_dom"/>
</dbReference>
<protein>
    <submittedName>
        <fullName evidence="8">RNA polymerase sigma-70 factor, ECF subfamily</fullName>
    </submittedName>
</protein>
<reference evidence="8 9" key="1">
    <citation type="submission" date="2016-10" db="EMBL/GenBank/DDBJ databases">
        <authorList>
            <person name="de Groot N.N."/>
        </authorList>
    </citation>
    <scope>NUCLEOTIDE SEQUENCE [LARGE SCALE GENOMIC DNA]</scope>
    <source>
        <strain evidence="8 9">DSM 19033</strain>
    </source>
</reference>
<dbReference type="SUPFAM" id="SSF88659">
    <property type="entry name" value="Sigma3 and sigma4 domains of RNA polymerase sigma factors"/>
    <property type="match status" value="1"/>
</dbReference>
<dbReference type="SUPFAM" id="SSF88946">
    <property type="entry name" value="Sigma2 domain of RNA polymerase sigma factors"/>
    <property type="match status" value="1"/>
</dbReference>
<evidence type="ECO:0000313" key="9">
    <source>
        <dbReference type="Proteomes" id="UP000198850"/>
    </source>
</evidence>
<dbReference type="Pfam" id="PF04542">
    <property type="entry name" value="Sigma70_r2"/>
    <property type="match status" value="1"/>
</dbReference>
<dbReference type="AlphaFoldDB" id="A0A1H4CLB0"/>
<evidence type="ECO:0000256" key="3">
    <source>
        <dbReference type="ARBA" id="ARBA00023082"/>
    </source>
</evidence>
<feature type="domain" description="RNA polymerase sigma factor 70 region 4 type 2" evidence="7">
    <location>
        <begin position="133"/>
        <end position="183"/>
    </location>
</feature>
<dbReference type="EMBL" id="FNRA01000004">
    <property type="protein sequence ID" value="SEA61110.1"/>
    <property type="molecule type" value="Genomic_DNA"/>
</dbReference>
<proteinExistence type="inferred from homology"/>
<dbReference type="InterPro" id="IPR013249">
    <property type="entry name" value="RNA_pol_sigma70_r4_t2"/>
</dbReference>
<name>A0A1H4CLB0_9SPHI</name>
<dbReference type="GO" id="GO:0003677">
    <property type="term" value="F:DNA binding"/>
    <property type="evidence" value="ECO:0007669"/>
    <property type="project" value="UniProtKB-KW"/>
</dbReference>
<dbReference type="NCBIfam" id="TIGR02937">
    <property type="entry name" value="sigma70-ECF"/>
    <property type="match status" value="1"/>
</dbReference>
<evidence type="ECO:0000256" key="1">
    <source>
        <dbReference type="ARBA" id="ARBA00010641"/>
    </source>
</evidence>
<dbReference type="PANTHER" id="PTHR43133">
    <property type="entry name" value="RNA POLYMERASE ECF-TYPE SIGMA FACTO"/>
    <property type="match status" value="1"/>
</dbReference>
<evidence type="ECO:0000256" key="5">
    <source>
        <dbReference type="ARBA" id="ARBA00023163"/>
    </source>
</evidence>
<gene>
    <name evidence="8" type="ORF">SAMN05443550_10492</name>
</gene>
<keyword evidence="4" id="KW-0238">DNA-binding</keyword>
<evidence type="ECO:0000313" key="8">
    <source>
        <dbReference type="EMBL" id="SEA61110.1"/>
    </source>
</evidence>
<sequence>MNHLTKMGEIKRTGHTETELLRATKLGSTFAFNELYMLHHRDIYSNLRRLMRDDDTAREVTQDTFLRVWEKRVQLDPDKSFPAYLCRVSRNIMIDFYRKAKRNKQMINNLEHFIKTGNDPLMENITPVDEEALLMNAIEMLPPKRKKIFTLCKLESKSYEQVSALLGISASTISDHIVKATKAIRSQLTDAIKVALILFVPFWLAHVHEILKKII</sequence>
<dbReference type="PANTHER" id="PTHR43133:SF8">
    <property type="entry name" value="RNA POLYMERASE SIGMA FACTOR HI_1459-RELATED"/>
    <property type="match status" value="1"/>
</dbReference>
<evidence type="ECO:0000256" key="4">
    <source>
        <dbReference type="ARBA" id="ARBA00023125"/>
    </source>
</evidence>
<keyword evidence="5" id="KW-0804">Transcription</keyword>
<dbReference type="InterPro" id="IPR036388">
    <property type="entry name" value="WH-like_DNA-bd_sf"/>
</dbReference>
<dbReference type="GO" id="GO:0006352">
    <property type="term" value="P:DNA-templated transcription initiation"/>
    <property type="evidence" value="ECO:0007669"/>
    <property type="project" value="InterPro"/>
</dbReference>
<dbReference type="STRING" id="425514.SAMN05443550_10492"/>
<accession>A0A1H4CLB0</accession>
<comment type="similarity">
    <text evidence="1">Belongs to the sigma-70 factor family. ECF subfamily.</text>
</comment>
<dbReference type="Proteomes" id="UP000198850">
    <property type="component" value="Unassembled WGS sequence"/>
</dbReference>
<keyword evidence="9" id="KW-1185">Reference proteome</keyword>